<accession>A0A840DD64</accession>
<protein>
    <submittedName>
        <fullName evidence="1">Uncharacterized protein</fullName>
    </submittedName>
</protein>
<keyword evidence="2" id="KW-1185">Reference proteome</keyword>
<dbReference type="AlphaFoldDB" id="A0A840DD64"/>
<gene>
    <name evidence="1" type="ORF">F5897_000705</name>
</gene>
<sequence>MSFDPNDPLLADFLNLCEHKLIHLTDEVIENGIQPSSISGIQVNISHFPPRPGCVYLSCFGSSASVLKKNMLIVDADKLDPSLFRVDEDRFFAAYTWKLNLYEPQQDIPESIMMRAKGQGDYLHQSQIYDPQWFNDVQEQLDTPEQVLRSLAEGSCAYAGTIPQSAISEIIELKPSDKWKYFQTENFRTRSKNILSRY</sequence>
<dbReference type="EMBL" id="JACIFD010000006">
    <property type="protein sequence ID" value="MBB4071401.1"/>
    <property type="molecule type" value="Genomic_DNA"/>
</dbReference>
<dbReference type="RefSeq" id="WP_183304487.1">
    <property type="nucleotide sequence ID" value="NZ_JACIFD010000006.1"/>
</dbReference>
<evidence type="ECO:0000313" key="1">
    <source>
        <dbReference type="EMBL" id="MBB4071401.1"/>
    </source>
</evidence>
<evidence type="ECO:0000313" key="2">
    <source>
        <dbReference type="Proteomes" id="UP000571183"/>
    </source>
</evidence>
<proteinExistence type="predicted"/>
<comment type="caution">
    <text evidence="1">The sequence shown here is derived from an EMBL/GenBank/DDBJ whole genome shotgun (WGS) entry which is preliminary data.</text>
</comment>
<reference evidence="1" key="1">
    <citation type="submission" date="2020-08" db="EMBL/GenBank/DDBJ databases">
        <title>Sequencing the genomes of 1000 actinobacteria strains.</title>
        <authorList>
            <person name="Klenk H.-P."/>
        </authorList>
    </citation>
    <scope>NUCLEOTIDE SEQUENCE [LARGE SCALE GENOMIC DNA]</scope>
    <source>
        <strain evidence="1">DSM 27064</strain>
    </source>
</reference>
<name>A0A840DD64_9MICO</name>
<dbReference type="Proteomes" id="UP000571183">
    <property type="component" value="Unassembled WGS sequence"/>
</dbReference>
<organism evidence="1 2">
    <name type="scientific">Canibacter oris</name>
    <dbReference type="NCBI Taxonomy" id="1365628"/>
    <lineage>
        <taxon>Bacteria</taxon>
        <taxon>Bacillati</taxon>
        <taxon>Actinomycetota</taxon>
        <taxon>Actinomycetes</taxon>
        <taxon>Micrococcales</taxon>
        <taxon>Microbacteriaceae</taxon>
        <taxon>Canibacter</taxon>
    </lineage>
</organism>